<feature type="non-terminal residue" evidence="2">
    <location>
        <position position="377"/>
    </location>
</feature>
<proteinExistence type="predicted"/>
<dbReference type="PANTHER" id="PTHR40780">
    <property type="entry name" value="DUF3669 DOMAIN-CONTAINING PROTEIN"/>
    <property type="match status" value="1"/>
</dbReference>
<gene>
    <name evidence="2" type="ORF">N7458_003536</name>
</gene>
<reference evidence="2" key="1">
    <citation type="submission" date="2022-12" db="EMBL/GenBank/DDBJ databases">
        <authorList>
            <person name="Petersen C."/>
        </authorList>
    </citation>
    <scope>NUCLEOTIDE SEQUENCE</scope>
    <source>
        <strain evidence="2">IBT 16125</strain>
    </source>
</reference>
<keyword evidence="3" id="KW-1185">Reference proteome</keyword>
<dbReference type="PANTHER" id="PTHR40780:SF2">
    <property type="entry name" value="DUF3669 DOMAIN-CONTAINING PROTEIN"/>
    <property type="match status" value="1"/>
</dbReference>
<feature type="domain" description="DUF3669" evidence="1">
    <location>
        <begin position="306"/>
        <end position="353"/>
    </location>
</feature>
<dbReference type="InterPro" id="IPR022137">
    <property type="entry name" value="Znf_prot_DUF3669"/>
</dbReference>
<accession>A0AAD6CF49</accession>
<sequence>SRKTLLNLPSASFVIETQSSETKILSPSLIITASSSAIFRPRQQNPAVGYRRIGFGQCGIICERPGRGYVIKLARPAYKTGLWADFQSHFMVREAFQQEANTNAKCRVPKLFSWVPETNTEWWDKNRLLFPEISGVLPLPTPALITEHILPLPRIARQALIERYCPPEFQASVRADPTNRDCLARLYLGSRRQRPDLLSPNFTLRNFNLHLDQMLELELPVVLFARAMGEALAIIHWAAHVDGYDIEFVLGSEGDTGTGYSEDISVSLDLTPESVLAMSSHEDLDTQMRTKFKQRTTREIGLNEPDALISHLVKAFFDNDPYYPRPRREGDTERELWDAFTTTYCQKAEQIMRVAGKDQRLVDLPGKFINACVSYVA</sequence>
<dbReference type="AlphaFoldDB" id="A0AAD6CF49"/>
<evidence type="ECO:0000313" key="2">
    <source>
        <dbReference type="EMBL" id="KAJ5461984.1"/>
    </source>
</evidence>
<dbReference type="Pfam" id="PF12417">
    <property type="entry name" value="DUF3669"/>
    <property type="match status" value="1"/>
</dbReference>
<dbReference type="Proteomes" id="UP001213681">
    <property type="component" value="Unassembled WGS sequence"/>
</dbReference>
<comment type="caution">
    <text evidence="2">The sequence shown here is derived from an EMBL/GenBank/DDBJ whole genome shotgun (WGS) entry which is preliminary data.</text>
</comment>
<dbReference type="GeneID" id="81597162"/>
<reference evidence="2" key="2">
    <citation type="journal article" date="2023" name="IMA Fungus">
        <title>Comparative genomic study of the Penicillium genus elucidates a diverse pangenome and 15 lateral gene transfer events.</title>
        <authorList>
            <person name="Petersen C."/>
            <person name="Sorensen T."/>
            <person name="Nielsen M.R."/>
            <person name="Sondergaard T.E."/>
            <person name="Sorensen J.L."/>
            <person name="Fitzpatrick D.A."/>
            <person name="Frisvad J.C."/>
            <person name="Nielsen K.L."/>
        </authorList>
    </citation>
    <scope>NUCLEOTIDE SEQUENCE</scope>
    <source>
        <strain evidence="2">IBT 16125</strain>
    </source>
</reference>
<name>A0AAD6CF49_9EURO</name>
<organism evidence="2 3">
    <name type="scientific">Penicillium daleae</name>
    <dbReference type="NCBI Taxonomy" id="63821"/>
    <lineage>
        <taxon>Eukaryota</taxon>
        <taxon>Fungi</taxon>
        <taxon>Dikarya</taxon>
        <taxon>Ascomycota</taxon>
        <taxon>Pezizomycotina</taxon>
        <taxon>Eurotiomycetes</taxon>
        <taxon>Eurotiomycetidae</taxon>
        <taxon>Eurotiales</taxon>
        <taxon>Aspergillaceae</taxon>
        <taxon>Penicillium</taxon>
    </lineage>
</organism>
<evidence type="ECO:0000313" key="3">
    <source>
        <dbReference type="Proteomes" id="UP001213681"/>
    </source>
</evidence>
<dbReference type="RefSeq" id="XP_056771026.1">
    <property type="nucleotide sequence ID" value="XM_056906919.1"/>
</dbReference>
<evidence type="ECO:0000259" key="1">
    <source>
        <dbReference type="Pfam" id="PF12417"/>
    </source>
</evidence>
<protein>
    <submittedName>
        <fullName evidence="2">Zinc finger protein-domain-containing protein</fullName>
    </submittedName>
</protein>
<dbReference type="EMBL" id="JAPVEA010000002">
    <property type="protein sequence ID" value="KAJ5461984.1"/>
    <property type="molecule type" value="Genomic_DNA"/>
</dbReference>